<proteinExistence type="predicted"/>
<dbReference type="Pfam" id="PF13424">
    <property type="entry name" value="TPR_12"/>
    <property type="match status" value="2"/>
</dbReference>
<name>A0A917M8G0_9SPHI</name>
<dbReference type="Proteomes" id="UP000660862">
    <property type="component" value="Unassembled WGS sequence"/>
</dbReference>
<dbReference type="Gene3D" id="1.25.40.10">
    <property type="entry name" value="Tetratricopeptide repeat domain"/>
    <property type="match status" value="2"/>
</dbReference>
<dbReference type="PANTHER" id="PTHR34220:SF7">
    <property type="entry name" value="SENSOR HISTIDINE KINASE YPDA"/>
    <property type="match status" value="1"/>
</dbReference>
<gene>
    <name evidence="4" type="ORF">GCM10007415_13200</name>
</gene>
<keyword evidence="2" id="KW-0472">Membrane</keyword>
<dbReference type="InterPro" id="IPR011990">
    <property type="entry name" value="TPR-like_helical_dom_sf"/>
</dbReference>
<dbReference type="EMBL" id="BMER01000001">
    <property type="protein sequence ID" value="GGG81826.1"/>
    <property type="molecule type" value="Genomic_DNA"/>
</dbReference>
<evidence type="ECO:0000256" key="1">
    <source>
        <dbReference type="PROSITE-ProRule" id="PRU00339"/>
    </source>
</evidence>
<organism evidence="4 5">
    <name type="scientific">Parapedobacter pyrenivorans</name>
    <dbReference type="NCBI Taxonomy" id="1305674"/>
    <lineage>
        <taxon>Bacteria</taxon>
        <taxon>Pseudomonadati</taxon>
        <taxon>Bacteroidota</taxon>
        <taxon>Sphingobacteriia</taxon>
        <taxon>Sphingobacteriales</taxon>
        <taxon>Sphingobacteriaceae</taxon>
        <taxon>Parapedobacter</taxon>
    </lineage>
</organism>
<dbReference type="InterPro" id="IPR050640">
    <property type="entry name" value="Bact_2-comp_sensor_kinase"/>
</dbReference>
<keyword evidence="2" id="KW-1133">Transmembrane helix</keyword>
<dbReference type="InterPro" id="IPR019734">
    <property type="entry name" value="TPR_rpt"/>
</dbReference>
<sequence length="660" mass="75727">MKGDQLDSLERILKHGPIDSAYVETQMAVSRLYHRQGQHGDRCMNLASDAVQHAVDLGDTYLYAKALDNLGLLYRYHQYYAQAIPMHQKAFDLTESLDIPPLSKMIFANNTGVAARHNGNFDVSVEYYLKALAIAEKEQDAKNQEIANNGLGIALMNITGREQEALSHLRRALQIAKASNNTLGQAMNYLSIGSYYDEIGEYETARKYLFELKRLNEGMNDTKGIAITLEAIGNSYLRENKDLPTARTYFERSLKLYEQLNNQLGQATVLSSIGDVFQRNGQLSRALAAYFQAYDVGNDLQNNSMIQSSAELISTVYEQQGDTKRALAYYRISQQYKDSLALHQQEIAISAIKHQYDFESKEAEIELLTKDKQLAEAKLHRRNLIIFAMAGLLAVIFGFGFFKIRVRRLKRRSDELIKRQKDARLKALYDKNLMEAEIIATRMQINPHFMFNCLGSIRFLVEKNENKKALDYLVDFSCFTRRVLEISHRPVHSVSDELKLLDQYLRLEKNRFDDGFSYHIVNEMEQWEERDVIPALLLQPFVENAICHGLSPSNRKEKQLRIVAKSGATHIELTIEDNGVGLAEHRTPQSGHKSMGHKITDKRVDLFNKSYRDHIQWRIENLVDPEDRVEGTRVQIAIFILETQETEFVYPPFRTGVSFN</sequence>
<dbReference type="InterPro" id="IPR036890">
    <property type="entry name" value="HATPase_C_sf"/>
</dbReference>
<evidence type="ECO:0000313" key="5">
    <source>
        <dbReference type="Proteomes" id="UP000660862"/>
    </source>
</evidence>
<evidence type="ECO:0000256" key="2">
    <source>
        <dbReference type="SAM" id="Phobius"/>
    </source>
</evidence>
<feature type="repeat" description="TPR" evidence="1">
    <location>
        <begin position="64"/>
        <end position="97"/>
    </location>
</feature>
<dbReference type="PANTHER" id="PTHR34220">
    <property type="entry name" value="SENSOR HISTIDINE KINASE YPDA"/>
    <property type="match status" value="1"/>
</dbReference>
<evidence type="ECO:0000259" key="3">
    <source>
        <dbReference type="Pfam" id="PF06580"/>
    </source>
</evidence>
<dbReference type="AlphaFoldDB" id="A0A917M8G0"/>
<dbReference type="SMART" id="SM00028">
    <property type="entry name" value="TPR"/>
    <property type="match status" value="6"/>
</dbReference>
<dbReference type="PROSITE" id="PS50005">
    <property type="entry name" value="TPR"/>
    <property type="match status" value="1"/>
</dbReference>
<feature type="domain" description="Signal transduction histidine kinase internal region" evidence="3">
    <location>
        <begin position="436"/>
        <end position="514"/>
    </location>
</feature>
<comment type="caution">
    <text evidence="4">The sequence shown here is derived from an EMBL/GenBank/DDBJ whole genome shotgun (WGS) entry which is preliminary data.</text>
</comment>
<dbReference type="GO" id="GO:0000155">
    <property type="term" value="F:phosphorelay sensor kinase activity"/>
    <property type="evidence" value="ECO:0007669"/>
    <property type="project" value="InterPro"/>
</dbReference>
<reference evidence="4" key="2">
    <citation type="submission" date="2020-09" db="EMBL/GenBank/DDBJ databases">
        <authorList>
            <person name="Sun Q."/>
            <person name="Zhou Y."/>
        </authorList>
    </citation>
    <scope>NUCLEOTIDE SEQUENCE</scope>
    <source>
        <strain evidence="4">CGMCC 1.12195</strain>
    </source>
</reference>
<reference evidence="4" key="1">
    <citation type="journal article" date="2014" name="Int. J. Syst. Evol. Microbiol.">
        <title>Complete genome sequence of Corynebacterium casei LMG S-19264T (=DSM 44701T), isolated from a smear-ripened cheese.</title>
        <authorList>
            <consortium name="US DOE Joint Genome Institute (JGI-PGF)"/>
            <person name="Walter F."/>
            <person name="Albersmeier A."/>
            <person name="Kalinowski J."/>
            <person name="Ruckert C."/>
        </authorList>
    </citation>
    <scope>NUCLEOTIDE SEQUENCE</scope>
    <source>
        <strain evidence="4">CGMCC 1.12195</strain>
    </source>
</reference>
<keyword evidence="5" id="KW-1185">Reference proteome</keyword>
<protein>
    <recommendedName>
        <fullName evidence="3">Signal transduction histidine kinase internal region domain-containing protein</fullName>
    </recommendedName>
</protein>
<keyword evidence="2" id="KW-0812">Transmembrane</keyword>
<dbReference type="InterPro" id="IPR010559">
    <property type="entry name" value="Sig_transdc_His_kin_internal"/>
</dbReference>
<dbReference type="Gene3D" id="3.30.565.10">
    <property type="entry name" value="Histidine kinase-like ATPase, C-terminal domain"/>
    <property type="match status" value="1"/>
</dbReference>
<dbReference type="GO" id="GO:0016020">
    <property type="term" value="C:membrane"/>
    <property type="evidence" value="ECO:0007669"/>
    <property type="project" value="InterPro"/>
</dbReference>
<accession>A0A917M8G0</accession>
<feature type="transmembrane region" description="Helical" evidence="2">
    <location>
        <begin position="384"/>
        <end position="402"/>
    </location>
</feature>
<dbReference type="SUPFAM" id="SSF48452">
    <property type="entry name" value="TPR-like"/>
    <property type="match status" value="2"/>
</dbReference>
<dbReference type="Pfam" id="PF06580">
    <property type="entry name" value="His_kinase"/>
    <property type="match status" value="1"/>
</dbReference>
<evidence type="ECO:0000313" key="4">
    <source>
        <dbReference type="EMBL" id="GGG81826.1"/>
    </source>
</evidence>
<keyword evidence="1" id="KW-0802">TPR repeat</keyword>
<dbReference type="SUPFAM" id="SSF55874">
    <property type="entry name" value="ATPase domain of HSP90 chaperone/DNA topoisomerase II/histidine kinase"/>
    <property type="match status" value="1"/>
</dbReference>